<dbReference type="EMBL" id="BSKJ01000003">
    <property type="protein sequence ID" value="GLO34924.1"/>
    <property type="molecule type" value="Genomic_DNA"/>
</dbReference>
<sequence>MSVAADKQLFHDLVTTANALFVSDADFVTINGITKPTLKKIYAEFLASIGTYPTVADGLTKTNGTGTDNRFFTVPSTGDKAETRYRNDAGVAVEINSILSFVADGLTINRGKGYPLRQKTRAGVTSAQSTSWNKLILDVVVVNARQGEYYRLSYQGNESGVNGFNWIIEKYDSATYATTAAGRIELIPLTGTQPQIIRAGGIQTVVLVPTSRPEMQFKITVDPAGLPAAGTPINSNSNSGFDAWSWIIDESCYTYASEYKSPQVDTLSVNAGKIFPLNATLPRGGVINGDYQAFRDLFVDLEIFGAEAGKLYRVSYVVASEVVPDHPGTPVDPNKASLGFRIEEFERSVYEASGNATTIHEYVINVGVVSRTGGFQTLTFECSKKSAVVVKITLDGAKIPANGAFFASVNPNFPARNWIIDESRYKRAPAATPSGEIVKTGVYFTWDPFVKKLTYAYNSKNNAYRVTLKPAAINQLPDINTVEIAAKVADLSKAVWGPITGATEIVTDYLPPMQIEAVNNGDGHAQMYTGGAHGNDGNTAGSPTARNASFTLFADGQIIESPSSGFANVLQGMIWNELMAYNTTTEGRYVADQVFSLDFSGSGARVHADIIAKEDIIVRTDNGPQHYFGGFDVSQMMPESQTPARIAKDTTVSSGARTSYPRAWILLTKSTYGTMASWMDRSYGVGNGEYVHPTAPFIRGPGPDRAKFYHAAVASIAVPLAPGGSYRWRGGFHFFSDTAFAEFDSRLSIKMPTEKVVAVKTSGASLVS</sequence>
<organism evidence="1 2">
    <name type="scientific">Pseudomonas putida</name>
    <name type="common">Arthrobacter siderocapsulatus</name>
    <dbReference type="NCBI Taxonomy" id="303"/>
    <lineage>
        <taxon>Bacteria</taxon>
        <taxon>Pseudomonadati</taxon>
        <taxon>Pseudomonadota</taxon>
        <taxon>Gammaproteobacteria</taxon>
        <taxon>Pseudomonadales</taxon>
        <taxon>Pseudomonadaceae</taxon>
        <taxon>Pseudomonas</taxon>
    </lineage>
</organism>
<gene>
    <name evidence="1" type="ORF">PPUN14671_17570</name>
</gene>
<proteinExistence type="predicted"/>
<comment type="caution">
    <text evidence="1">The sequence shown here is derived from an EMBL/GenBank/DDBJ whole genome shotgun (WGS) entry which is preliminary data.</text>
</comment>
<evidence type="ECO:0000313" key="1">
    <source>
        <dbReference type="EMBL" id="GLO34924.1"/>
    </source>
</evidence>
<reference evidence="1" key="1">
    <citation type="submission" date="2023-01" db="EMBL/GenBank/DDBJ databases">
        <title>Whole-genome sequence of Pseudomonas putida NBRC 14671.</title>
        <authorList>
            <person name="Morohoshi T."/>
            <person name="Someya N."/>
        </authorList>
    </citation>
    <scope>NUCLEOTIDE SEQUENCE</scope>
    <source>
        <strain evidence="1">NBRC 14671</strain>
    </source>
</reference>
<dbReference type="RefSeq" id="WP_284355729.1">
    <property type="nucleotide sequence ID" value="NZ_BSKF01000009.1"/>
</dbReference>
<evidence type="ECO:0000313" key="2">
    <source>
        <dbReference type="Proteomes" id="UP001161257"/>
    </source>
</evidence>
<name>A0AA37VVK7_PSEPU</name>
<protein>
    <submittedName>
        <fullName evidence="1">Uncharacterized protein</fullName>
    </submittedName>
</protein>
<dbReference type="AlphaFoldDB" id="A0AA37VVK7"/>
<dbReference type="Proteomes" id="UP001161257">
    <property type="component" value="Unassembled WGS sequence"/>
</dbReference>
<accession>A0AA37VVK7</accession>